<reference evidence="2 3" key="1">
    <citation type="journal article" date="2012" name="Genome Res.">
        <title>Genomic basis of endosymbiont-conferred protection against an insect parasitoid.</title>
        <authorList>
            <person name="Hansen A.K."/>
            <person name="Vorburger C."/>
            <person name="Moran N.A."/>
        </authorList>
    </citation>
    <scope>NUCLEOTIDE SEQUENCE [LARGE SCALE GENOMIC DNA]</scope>
    <source>
        <strain evidence="3">R5.15</strain>
    </source>
</reference>
<keyword evidence="1" id="KW-0472">Membrane</keyword>
<sequence length="148" mass="15989">MLVFHIPPHVLVASSVGVVAAGVVLDSWVRGLSRAGNTNDKVVDTTGRAKSDAIAALVRAANAIEEIEVLATYPDAVADFNRVTKYIKDDIEGDADVSLDSLHGDLLNAAFVLKRYKRKIFTPALSRIHSDIEKAIDAIAKIKQYSFA</sequence>
<organism evidence="2 3">
    <name type="scientific">Candidatus Regiella insecticola 5.15</name>
    <dbReference type="NCBI Taxonomy" id="1005043"/>
    <lineage>
        <taxon>Bacteria</taxon>
        <taxon>Pseudomonadati</taxon>
        <taxon>Pseudomonadota</taxon>
        <taxon>Gammaproteobacteria</taxon>
        <taxon>Enterobacterales</taxon>
        <taxon>Enterobacteriaceae</taxon>
        <taxon>aphid secondary symbionts</taxon>
        <taxon>Candidatus Regiella</taxon>
    </lineage>
</organism>
<keyword evidence="3" id="KW-1185">Reference proteome</keyword>
<protein>
    <submittedName>
        <fullName evidence="2">Uncharacterized protein</fullName>
    </submittedName>
</protein>
<proteinExistence type="predicted"/>
<name>G2GYR4_9ENTR</name>
<comment type="caution">
    <text evidence="2">The sequence shown here is derived from an EMBL/GenBank/DDBJ whole genome shotgun (WGS) entry which is preliminary data.</text>
</comment>
<dbReference type="RefSeq" id="WP_006706603.1">
    <property type="nucleotide sequence ID" value="NZ_AGCA01000238.1"/>
</dbReference>
<dbReference type="EMBL" id="AGCA01000238">
    <property type="protein sequence ID" value="EGY29119.1"/>
    <property type="molecule type" value="Genomic_DNA"/>
</dbReference>
<dbReference type="AlphaFoldDB" id="G2GYR4"/>
<evidence type="ECO:0000313" key="2">
    <source>
        <dbReference type="EMBL" id="EGY29119.1"/>
    </source>
</evidence>
<gene>
    <name evidence="2" type="ORF">Rin_00009240</name>
</gene>
<evidence type="ECO:0000256" key="1">
    <source>
        <dbReference type="SAM" id="Phobius"/>
    </source>
</evidence>
<accession>G2GYR4</accession>
<feature type="transmembrane region" description="Helical" evidence="1">
    <location>
        <begin position="6"/>
        <end position="25"/>
    </location>
</feature>
<evidence type="ECO:0000313" key="3">
    <source>
        <dbReference type="Proteomes" id="UP000004116"/>
    </source>
</evidence>
<dbReference type="Proteomes" id="UP000004116">
    <property type="component" value="Unassembled WGS sequence"/>
</dbReference>
<keyword evidence="1" id="KW-0812">Transmembrane</keyword>
<keyword evidence="1" id="KW-1133">Transmembrane helix</keyword>